<dbReference type="Proteomes" id="UP000490386">
    <property type="component" value="Unassembled WGS sequence"/>
</dbReference>
<comment type="caution">
    <text evidence="3">The sequence shown here is derived from an EMBL/GenBank/DDBJ whole genome shotgun (WGS) entry which is preliminary data.</text>
</comment>
<organism evidence="3 4">
    <name type="scientific">Pseudoclavibacter terrae</name>
    <dbReference type="NCBI Taxonomy" id="1530195"/>
    <lineage>
        <taxon>Bacteria</taxon>
        <taxon>Bacillati</taxon>
        <taxon>Actinomycetota</taxon>
        <taxon>Actinomycetes</taxon>
        <taxon>Micrococcales</taxon>
        <taxon>Microbacteriaceae</taxon>
        <taxon>Pseudoclavibacter</taxon>
    </lineage>
</organism>
<evidence type="ECO:0000313" key="3">
    <source>
        <dbReference type="EMBL" id="KAB1636252.1"/>
    </source>
</evidence>
<dbReference type="EMBL" id="WBJX01000007">
    <property type="protein sequence ID" value="KAB1636252.1"/>
    <property type="molecule type" value="Genomic_DNA"/>
</dbReference>
<name>A0A7J5AYW5_9MICO</name>
<proteinExistence type="inferred from homology"/>
<evidence type="ECO:0000259" key="2">
    <source>
        <dbReference type="Pfam" id="PF01636"/>
    </source>
</evidence>
<dbReference type="GO" id="GO:0019202">
    <property type="term" value="F:amino acid kinase activity"/>
    <property type="evidence" value="ECO:0007669"/>
    <property type="project" value="TreeGrafter"/>
</dbReference>
<comment type="similarity">
    <text evidence="1">Belongs to the pseudomonas-type ThrB family.</text>
</comment>
<dbReference type="InterPro" id="IPR011009">
    <property type="entry name" value="Kinase-like_dom_sf"/>
</dbReference>
<dbReference type="PANTHER" id="PTHR21064">
    <property type="entry name" value="AMINOGLYCOSIDE PHOSPHOTRANSFERASE DOMAIN-CONTAINING PROTEIN-RELATED"/>
    <property type="match status" value="1"/>
</dbReference>
<protein>
    <submittedName>
        <fullName evidence="3">Phosphotransferase</fullName>
    </submittedName>
</protein>
<gene>
    <name evidence="3" type="ORF">F8O03_17180</name>
</gene>
<evidence type="ECO:0000313" key="4">
    <source>
        <dbReference type="Proteomes" id="UP000490386"/>
    </source>
</evidence>
<dbReference type="Pfam" id="PF01636">
    <property type="entry name" value="APH"/>
    <property type="match status" value="1"/>
</dbReference>
<reference evidence="3 4" key="1">
    <citation type="submission" date="2019-09" db="EMBL/GenBank/DDBJ databases">
        <title>Phylogeny of genus Pseudoclavibacter and closely related genus.</title>
        <authorList>
            <person name="Li Y."/>
        </authorList>
    </citation>
    <scope>NUCLEOTIDE SEQUENCE [LARGE SCALE GENOMIC DNA]</scope>
    <source>
        <strain evidence="3 4">THG-MD12</strain>
    </source>
</reference>
<feature type="domain" description="Aminoglycoside phosphotransferase" evidence="2">
    <location>
        <begin position="78"/>
        <end position="288"/>
    </location>
</feature>
<accession>A0A7J5AYW5</accession>
<dbReference type="PANTHER" id="PTHR21064:SF6">
    <property type="entry name" value="AMINOGLYCOSIDE PHOSPHOTRANSFERASE DOMAIN-CONTAINING PROTEIN"/>
    <property type="match status" value="1"/>
</dbReference>
<dbReference type="InterPro" id="IPR002575">
    <property type="entry name" value="Aminoglycoside_PTrfase"/>
</dbReference>
<dbReference type="Gene3D" id="3.90.1200.10">
    <property type="match status" value="1"/>
</dbReference>
<keyword evidence="3" id="KW-0808">Transferase</keyword>
<dbReference type="InterPro" id="IPR050249">
    <property type="entry name" value="Pseudomonas-type_ThrB"/>
</dbReference>
<dbReference type="AlphaFoldDB" id="A0A7J5AYW5"/>
<keyword evidence="4" id="KW-1185">Reference proteome</keyword>
<sequence>MINTSTMKTSDFATVGDRSAPVPPHLELEQVGPIAASTHGLDVQSASTLGGEWASNARLDLADGSRRMFKAVGARDADHAEQLRTRLEWRSSLARTSAAAGLPAALPEPCLAGGDVAIVEHDGATLLVVVSEWMPGVPLAEYHPTRLNAASTRREIGRAAAEMVEALSTHPAPQEDIQHEWAFETMSETIRGALGTDAGRTGISETDRSCVEGLITRFEALREVVLAAPHGLTHHDFNDFNLLVDPETGHLTGVVDFDDARLAPLLSEVSIAAAYATLGADVDPLAALRDVVDGASEVRAWSDEEVSAIFAGAAVRLCLNAVVWTVRAEGHNATYGAARMARTWPVVRLLAAAQTEAAADGLHRAAAGRAE</sequence>
<dbReference type="OrthoDB" id="4616840at2"/>
<evidence type="ECO:0000256" key="1">
    <source>
        <dbReference type="ARBA" id="ARBA00038240"/>
    </source>
</evidence>
<dbReference type="SUPFAM" id="SSF56112">
    <property type="entry name" value="Protein kinase-like (PK-like)"/>
    <property type="match status" value="1"/>
</dbReference>